<organism evidence="2 3">
    <name type="scientific">Ammonifex thiophilus</name>
    <dbReference type="NCBI Taxonomy" id="444093"/>
    <lineage>
        <taxon>Bacteria</taxon>
        <taxon>Bacillati</taxon>
        <taxon>Bacillota</taxon>
        <taxon>Clostridia</taxon>
        <taxon>Thermoanaerobacterales</taxon>
        <taxon>Thermoanaerobacteraceae</taxon>
        <taxon>Ammonifex</taxon>
    </lineage>
</organism>
<accession>A0A3D8P3A8</accession>
<dbReference type="SUPFAM" id="SSF82549">
    <property type="entry name" value="DAK1/DegV-like"/>
    <property type="match status" value="1"/>
</dbReference>
<protein>
    <submittedName>
        <fullName evidence="2">DegV family protein</fullName>
    </submittedName>
</protein>
<dbReference type="GO" id="GO:0008289">
    <property type="term" value="F:lipid binding"/>
    <property type="evidence" value="ECO:0007669"/>
    <property type="project" value="UniProtKB-KW"/>
</dbReference>
<evidence type="ECO:0000256" key="1">
    <source>
        <dbReference type="ARBA" id="ARBA00023121"/>
    </source>
</evidence>
<gene>
    <name evidence="2" type="ORF">DXX99_05645</name>
</gene>
<dbReference type="OrthoDB" id="9780660at2"/>
<name>A0A3D8P3A8_9THEO</name>
<dbReference type="InterPro" id="IPR050270">
    <property type="entry name" value="DegV_domain_contain"/>
</dbReference>
<dbReference type="PANTHER" id="PTHR33434:SF2">
    <property type="entry name" value="FATTY ACID-BINDING PROTEIN TM_1468"/>
    <property type="match status" value="1"/>
</dbReference>
<sequence length="287" mass="30654">MGQVAVVTDSTADLPEELIRELEITVVPLRIIFGEEVYRDREEIALEDFYRRLLAGEMARTSQPPPADFASVYRTLSLAGKSIVSIHISGGLSGTVRSAQAACQLVPEAKVTVVDSRLVARALGIGVETAARLAREGRPHEEVARLAEECLTQTRAFFSVSSLDYLQRGGRIGKAQALVGTLLNIKPLLTFEEGIICPHEKVRGRKALLRRMAEAACAAAAGKPVLCQLLHAADPEPIPELRSLLKGSLPAGSRIVEGRVGAVVAAHAGPSVFGVVVTPLSLVRLDS</sequence>
<dbReference type="PANTHER" id="PTHR33434">
    <property type="entry name" value="DEGV DOMAIN-CONTAINING PROTEIN DR_1986-RELATED"/>
    <property type="match status" value="1"/>
</dbReference>
<dbReference type="InterPro" id="IPR003797">
    <property type="entry name" value="DegV"/>
</dbReference>
<dbReference type="Proteomes" id="UP000256329">
    <property type="component" value="Unassembled WGS sequence"/>
</dbReference>
<dbReference type="PROSITE" id="PS51482">
    <property type="entry name" value="DEGV"/>
    <property type="match status" value="1"/>
</dbReference>
<proteinExistence type="predicted"/>
<dbReference type="NCBIfam" id="TIGR00762">
    <property type="entry name" value="DegV"/>
    <property type="match status" value="1"/>
</dbReference>
<dbReference type="EMBL" id="QSLN01000006">
    <property type="protein sequence ID" value="RDV83201.1"/>
    <property type="molecule type" value="Genomic_DNA"/>
</dbReference>
<dbReference type="AlphaFoldDB" id="A0A3D8P3A8"/>
<dbReference type="InterPro" id="IPR043168">
    <property type="entry name" value="DegV_C"/>
</dbReference>
<dbReference type="Pfam" id="PF02645">
    <property type="entry name" value="DegV"/>
    <property type="match status" value="1"/>
</dbReference>
<keyword evidence="1" id="KW-0446">Lipid-binding</keyword>
<evidence type="ECO:0000313" key="2">
    <source>
        <dbReference type="EMBL" id="RDV83201.1"/>
    </source>
</evidence>
<dbReference type="Gene3D" id="3.30.1180.10">
    <property type="match status" value="1"/>
</dbReference>
<evidence type="ECO:0000313" key="3">
    <source>
        <dbReference type="Proteomes" id="UP000256329"/>
    </source>
</evidence>
<reference evidence="2 3" key="1">
    <citation type="submission" date="2018-08" db="EMBL/GenBank/DDBJ databases">
        <title>Form III RuBisCO-mediated autotrophy in Thermodesulfobium bacteria.</title>
        <authorList>
            <person name="Toshchakov S.V."/>
            <person name="Kublanov I.V."/>
            <person name="Frolov E."/>
            <person name="Bonch-Osmolovskaya E.A."/>
            <person name="Tourova T.P."/>
            <person name="Chernych N.A."/>
            <person name="Lebedinsky A.V."/>
        </authorList>
    </citation>
    <scope>NUCLEOTIDE SEQUENCE [LARGE SCALE GENOMIC DNA]</scope>
    <source>
        <strain evidence="2 3">SR</strain>
    </source>
</reference>
<dbReference type="RefSeq" id="WP_115792530.1">
    <property type="nucleotide sequence ID" value="NZ_QSLN01000006.1"/>
</dbReference>
<comment type="caution">
    <text evidence="2">The sequence shown here is derived from an EMBL/GenBank/DDBJ whole genome shotgun (WGS) entry which is preliminary data.</text>
</comment>
<keyword evidence="3" id="KW-1185">Reference proteome</keyword>
<dbReference type="Gene3D" id="3.40.50.10170">
    <property type="match status" value="1"/>
</dbReference>